<comment type="caution">
    <text evidence="9">The sequence shown here is derived from an EMBL/GenBank/DDBJ whole genome shotgun (WGS) entry which is preliminary data.</text>
</comment>
<keyword evidence="10" id="KW-1185">Reference proteome</keyword>
<dbReference type="PANTHER" id="PTHR34933">
    <property type="entry name" value="FLAGELLAR L-RING PROTEIN"/>
    <property type="match status" value="1"/>
</dbReference>
<evidence type="ECO:0000256" key="1">
    <source>
        <dbReference type="ARBA" id="ARBA00002591"/>
    </source>
</evidence>
<feature type="chain" id="PRO_5015587282" description="Flagellar L-ring protein" evidence="8">
    <location>
        <begin position="21"/>
        <end position="222"/>
    </location>
</feature>
<comment type="function">
    <text evidence="1 7">Assembles around the rod to form the L-ring and probably protects the motor/basal body from shearing forces during rotation.</text>
</comment>
<dbReference type="HAMAP" id="MF_00415">
    <property type="entry name" value="FlgH"/>
    <property type="match status" value="1"/>
</dbReference>
<keyword evidence="9" id="KW-0966">Cell projection</keyword>
<evidence type="ECO:0000256" key="8">
    <source>
        <dbReference type="SAM" id="SignalP"/>
    </source>
</evidence>
<dbReference type="AlphaFoldDB" id="A0A2T5KDN2"/>
<dbReference type="GO" id="GO:0003774">
    <property type="term" value="F:cytoskeletal motor activity"/>
    <property type="evidence" value="ECO:0007669"/>
    <property type="project" value="InterPro"/>
</dbReference>
<dbReference type="EMBL" id="QAOT01000002">
    <property type="protein sequence ID" value="PTR20472.1"/>
    <property type="molecule type" value="Genomic_DNA"/>
</dbReference>
<keyword evidence="9" id="KW-0282">Flagellum</keyword>
<evidence type="ECO:0000313" key="10">
    <source>
        <dbReference type="Proteomes" id="UP000244060"/>
    </source>
</evidence>
<comment type="similarity">
    <text evidence="2 7">Belongs to the FlgH family.</text>
</comment>
<reference evidence="9 10" key="1">
    <citation type="submission" date="2018-04" db="EMBL/GenBank/DDBJ databases">
        <title>Genomic Encyclopedia of Type Strains, Phase III (KMG-III): the genomes of soil and plant-associated and newly described type strains.</title>
        <authorList>
            <person name="Whitman W."/>
        </authorList>
    </citation>
    <scope>NUCLEOTIDE SEQUENCE [LARGE SCALE GENOMIC DNA]</scope>
    <source>
        <strain evidence="9 10">KA25</strain>
    </source>
</reference>
<dbReference type="PRINTS" id="PR01008">
    <property type="entry name" value="FLGLRINGFLGH"/>
</dbReference>
<keyword evidence="5 7" id="KW-0975">Bacterial flagellum</keyword>
<keyword evidence="9" id="KW-0969">Cilium</keyword>
<dbReference type="PANTHER" id="PTHR34933:SF1">
    <property type="entry name" value="FLAGELLAR L-RING PROTEIN"/>
    <property type="match status" value="1"/>
</dbReference>
<dbReference type="GO" id="GO:0009427">
    <property type="term" value="C:bacterial-type flagellum basal body, distal rod, L ring"/>
    <property type="evidence" value="ECO:0007669"/>
    <property type="project" value="InterPro"/>
</dbReference>
<dbReference type="OrthoDB" id="9789227at2"/>
<evidence type="ECO:0000256" key="3">
    <source>
        <dbReference type="ARBA" id="ARBA00022729"/>
    </source>
</evidence>
<comment type="subunit">
    <text evidence="7">The basal body constitutes a major portion of the flagellar organelle and consists of four rings (L,P,S, and M) mounted on a central rod.</text>
</comment>
<evidence type="ECO:0000256" key="2">
    <source>
        <dbReference type="ARBA" id="ARBA00006929"/>
    </source>
</evidence>
<feature type="signal peptide" evidence="8">
    <location>
        <begin position="1"/>
        <end position="20"/>
    </location>
</feature>
<organism evidence="9 10">
    <name type="scientific">Cereibacter azotoformans</name>
    <dbReference type="NCBI Taxonomy" id="43057"/>
    <lineage>
        <taxon>Bacteria</taxon>
        <taxon>Pseudomonadati</taxon>
        <taxon>Pseudomonadota</taxon>
        <taxon>Alphaproteobacteria</taxon>
        <taxon>Rhodobacterales</taxon>
        <taxon>Paracoccaceae</taxon>
        <taxon>Cereibacter</taxon>
    </lineage>
</organism>
<name>A0A2T5KDN2_9RHOB</name>
<proteinExistence type="inferred from homology"/>
<dbReference type="Proteomes" id="UP000244060">
    <property type="component" value="Unassembled WGS sequence"/>
</dbReference>
<comment type="subcellular location">
    <subcellularLocation>
        <location evidence="7">Cell outer membrane</location>
    </subcellularLocation>
    <subcellularLocation>
        <location evidence="7">Bacterial flagellum basal body</location>
    </subcellularLocation>
</comment>
<evidence type="ECO:0000256" key="7">
    <source>
        <dbReference type="HAMAP-Rule" id="MF_00415"/>
    </source>
</evidence>
<protein>
    <recommendedName>
        <fullName evidence="7">Flagellar L-ring protein</fullName>
    </recommendedName>
    <alternativeName>
        <fullName evidence="7">Basal body L-ring protein</fullName>
    </alternativeName>
</protein>
<keyword evidence="4 7" id="KW-0472">Membrane</keyword>
<evidence type="ECO:0000256" key="4">
    <source>
        <dbReference type="ARBA" id="ARBA00023136"/>
    </source>
</evidence>
<dbReference type="RefSeq" id="WP_101341124.1">
    <property type="nucleotide sequence ID" value="NZ_CP090021.1"/>
</dbReference>
<sequence length="222" mass="23414">MSRRMSLSALALLLAPAACSTYVEDRASEAWAPVYPVEEPARLDSLPTGGIYSASARGLFVSDRRAARVGDIVTIDFAEKFSASKSQTATGSRSNDYALDLPDALTLGLDDGALDNSTSQSFAGRGAASQSNSLRGRMSVSVTRVLPGGNLEIMGQKLLTLNNGNEYVRLKGVVRPEDIGPDNVVSSDRIAHAEIKYVGAGDTADTAKPGWLRRGLAVVSPL</sequence>
<dbReference type="GO" id="GO:0071973">
    <property type="term" value="P:bacterial-type flagellum-dependent cell motility"/>
    <property type="evidence" value="ECO:0007669"/>
    <property type="project" value="InterPro"/>
</dbReference>
<keyword evidence="6 7" id="KW-0998">Cell outer membrane</keyword>
<accession>A0A2T5KDN2</accession>
<evidence type="ECO:0000313" key="9">
    <source>
        <dbReference type="EMBL" id="PTR20472.1"/>
    </source>
</evidence>
<evidence type="ECO:0000256" key="5">
    <source>
        <dbReference type="ARBA" id="ARBA00023143"/>
    </source>
</evidence>
<dbReference type="GO" id="GO:0009279">
    <property type="term" value="C:cell outer membrane"/>
    <property type="evidence" value="ECO:0007669"/>
    <property type="project" value="UniProtKB-SubCell"/>
</dbReference>
<evidence type="ECO:0000256" key="6">
    <source>
        <dbReference type="ARBA" id="ARBA00023237"/>
    </source>
</evidence>
<gene>
    <name evidence="7" type="primary">flgH</name>
    <name evidence="9" type="ORF">C8J28_102237</name>
</gene>
<dbReference type="InterPro" id="IPR000527">
    <property type="entry name" value="Flag_Lring"/>
</dbReference>
<dbReference type="Pfam" id="PF02107">
    <property type="entry name" value="FlgH"/>
    <property type="match status" value="1"/>
</dbReference>
<keyword evidence="3 8" id="KW-0732">Signal</keyword>